<sequence>MKTILLTNDDGYEAPGLWALYEELLPLGRVIIVAPDRERSAASHAITLTKPLRVKRPDARNAPDETYSLNGSPADCVKVGISKILSSLPDLVVSGINRGANTGNNILYSGTVAGAAEGALAGIPALAVSRASFSLKYFEPAATIGSRIARRILEYGLPEGVFLNVNVPPGELKELKSIMVTRQGKRRYKDFYVERKDPRNQPYIWLRAEKIPLSEDDTSDDAALERGYISVTPLQINRTDERIIPLLEGWNLNGGDP</sequence>
<dbReference type="PANTHER" id="PTHR30457:SF0">
    <property type="entry name" value="PHOSPHATASE, PUTATIVE (AFU_ORTHOLOGUE AFUA_4G01070)-RELATED"/>
    <property type="match status" value="1"/>
</dbReference>
<keyword evidence="4 5" id="KW-0378">Hydrolase</keyword>
<evidence type="ECO:0000256" key="5">
    <source>
        <dbReference type="HAMAP-Rule" id="MF_00060"/>
    </source>
</evidence>
<keyword evidence="3 5" id="KW-0479">Metal-binding</keyword>
<dbReference type="NCBIfam" id="TIGR00087">
    <property type="entry name" value="surE"/>
    <property type="match status" value="1"/>
</dbReference>
<feature type="binding site" evidence="5">
    <location>
        <position position="40"/>
    </location>
    <ligand>
        <name>a divalent metal cation</name>
        <dbReference type="ChEBI" id="CHEBI:60240"/>
    </ligand>
</feature>
<dbReference type="HAMAP" id="MF_00060">
    <property type="entry name" value="SurE"/>
    <property type="match status" value="1"/>
</dbReference>
<dbReference type="Gene3D" id="3.40.1210.10">
    <property type="entry name" value="Survival protein SurE-like phosphatase/nucleotidase"/>
    <property type="match status" value="1"/>
</dbReference>
<dbReference type="EC" id="3.1.3.5" evidence="5"/>
<comment type="similarity">
    <text evidence="2 5">Belongs to the SurE nucleotidase family.</text>
</comment>
<keyword evidence="8" id="KW-1185">Reference proteome</keyword>
<dbReference type="PANTHER" id="PTHR30457">
    <property type="entry name" value="5'-NUCLEOTIDASE SURE"/>
    <property type="match status" value="1"/>
</dbReference>
<comment type="catalytic activity">
    <reaction evidence="1 5">
        <text>a ribonucleoside 5'-phosphate + H2O = a ribonucleoside + phosphate</text>
        <dbReference type="Rhea" id="RHEA:12484"/>
        <dbReference type="ChEBI" id="CHEBI:15377"/>
        <dbReference type="ChEBI" id="CHEBI:18254"/>
        <dbReference type="ChEBI" id="CHEBI:43474"/>
        <dbReference type="ChEBI" id="CHEBI:58043"/>
        <dbReference type="EC" id="3.1.3.5"/>
    </reaction>
</comment>
<dbReference type="SUPFAM" id="SSF64167">
    <property type="entry name" value="SurE-like"/>
    <property type="match status" value="1"/>
</dbReference>
<evidence type="ECO:0000313" key="7">
    <source>
        <dbReference type="EMBL" id="MFC1851943.1"/>
    </source>
</evidence>
<gene>
    <name evidence="5 7" type="primary">surE</name>
    <name evidence="7" type="ORF">ACFL27_17260</name>
</gene>
<name>A0ABV6Z0I2_UNCC1</name>
<dbReference type="Proteomes" id="UP001594351">
    <property type="component" value="Unassembled WGS sequence"/>
</dbReference>
<comment type="function">
    <text evidence="5">Nucleotidase that shows phosphatase activity on nucleoside 5'-monophosphates.</text>
</comment>
<feature type="domain" description="Survival protein SurE-like phosphatase/nucleotidase" evidence="6">
    <location>
        <begin position="4"/>
        <end position="189"/>
    </location>
</feature>
<dbReference type="InterPro" id="IPR002828">
    <property type="entry name" value="SurE-like_Pase/nucleotidase"/>
</dbReference>
<dbReference type="EMBL" id="JBHPBY010000245">
    <property type="protein sequence ID" value="MFC1851943.1"/>
    <property type="molecule type" value="Genomic_DNA"/>
</dbReference>
<feature type="binding site" evidence="5">
    <location>
        <position position="97"/>
    </location>
    <ligand>
        <name>a divalent metal cation</name>
        <dbReference type="ChEBI" id="CHEBI:60240"/>
    </ligand>
</feature>
<keyword evidence="5" id="KW-0547">Nucleotide-binding</keyword>
<dbReference type="InterPro" id="IPR030048">
    <property type="entry name" value="SurE"/>
</dbReference>
<dbReference type="Pfam" id="PF01975">
    <property type="entry name" value="SurE"/>
    <property type="match status" value="1"/>
</dbReference>
<proteinExistence type="inferred from homology"/>
<feature type="binding site" evidence="5">
    <location>
        <position position="10"/>
    </location>
    <ligand>
        <name>a divalent metal cation</name>
        <dbReference type="ChEBI" id="CHEBI:60240"/>
    </ligand>
</feature>
<keyword evidence="5" id="KW-0963">Cytoplasm</keyword>
<evidence type="ECO:0000256" key="1">
    <source>
        <dbReference type="ARBA" id="ARBA00000815"/>
    </source>
</evidence>
<reference evidence="7 8" key="1">
    <citation type="submission" date="2024-09" db="EMBL/GenBank/DDBJ databases">
        <title>Laminarin stimulates single cell rates of sulfate reduction while oxygen inhibits transcriptomic activity in coastal marine sediment.</title>
        <authorList>
            <person name="Lindsay M."/>
            <person name="Orcutt B."/>
            <person name="Emerson D."/>
            <person name="Stepanauskas R."/>
            <person name="D'Angelo T."/>
        </authorList>
    </citation>
    <scope>NUCLEOTIDE SEQUENCE [LARGE SCALE GENOMIC DNA]</scope>
    <source>
        <strain evidence="7">SAG AM-311-K15</strain>
    </source>
</reference>
<evidence type="ECO:0000256" key="2">
    <source>
        <dbReference type="ARBA" id="ARBA00011062"/>
    </source>
</evidence>
<dbReference type="InterPro" id="IPR036523">
    <property type="entry name" value="SurE-like_sf"/>
</dbReference>
<evidence type="ECO:0000256" key="3">
    <source>
        <dbReference type="ARBA" id="ARBA00022723"/>
    </source>
</evidence>
<evidence type="ECO:0000259" key="6">
    <source>
        <dbReference type="Pfam" id="PF01975"/>
    </source>
</evidence>
<organism evidence="7 8">
    <name type="scientific">candidate division CSSED10-310 bacterium</name>
    <dbReference type="NCBI Taxonomy" id="2855610"/>
    <lineage>
        <taxon>Bacteria</taxon>
        <taxon>Bacteria division CSSED10-310</taxon>
    </lineage>
</organism>
<feature type="binding site" evidence="5">
    <location>
        <position position="9"/>
    </location>
    <ligand>
        <name>a divalent metal cation</name>
        <dbReference type="ChEBI" id="CHEBI:60240"/>
    </ligand>
</feature>
<comment type="subcellular location">
    <subcellularLocation>
        <location evidence="5">Cytoplasm</location>
    </subcellularLocation>
</comment>
<evidence type="ECO:0000313" key="8">
    <source>
        <dbReference type="Proteomes" id="UP001594351"/>
    </source>
</evidence>
<comment type="cofactor">
    <cofactor evidence="5">
        <name>a divalent metal cation</name>
        <dbReference type="ChEBI" id="CHEBI:60240"/>
    </cofactor>
    <text evidence="5">Binds 1 divalent metal cation per subunit.</text>
</comment>
<dbReference type="NCBIfam" id="NF001490">
    <property type="entry name" value="PRK00346.1-4"/>
    <property type="match status" value="1"/>
</dbReference>
<dbReference type="GO" id="GO:0008254">
    <property type="term" value="F:3'-nucleotidase activity"/>
    <property type="evidence" value="ECO:0007669"/>
    <property type="project" value="UniProtKB-EC"/>
</dbReference>
<protein>
    <recommendedName>
        <fullName evidence="5">5'-nucleotidase SurE</fullName>
        <ecNumber evidence="5">3.1.3.5</ecNumber>
    </recommendedName>
    <alternativeName>
        <fullName evidence="5">Nucleoside 5'-monophosphate phosphohydrolase</fullName>
    </alternativeName>
</protein>
<comment type="caution">
    <text evidence="7">The sequence shown here is derived from an EMBL/GenBank/DDBJ whole genome shotgun (WGS) entry which is preliminary data.</text>
</comment>
<evidence type="ECO:0000256" key="4">
    <source>
        <dbReference type="ARBA" id="ARBA00022801"/>
    </source>
</evidence>
<accession>A0ABV6Z0I2</accession>